<gene>
    <name evidence="2" type="ORF">OU415_21790</name>
</gene>
<keyword evidence="3" id="KW-1185">Reference proteome</keyword>
<dbReference type="EMBL" id="JAQGLA010000038">
    <property type="protein sequence ID" value="MDA3628081.1"/>
    <property type="molecule type" value="Genomic_DNA"/>
</dbReference>
<accession>A0ABT4V3S7</accession>
<dbReference type="RefSeq" id="WP_270950787.1">
    <property type="nucleotide sequence ID" value="NZ_JAQGLA010000038.1"/>
</dbReference>
<evidence type="ECO:0000313" key="3">
    <source>
        <dbReference type="Proteomes" id="UP001210380"/>
    </source>
</evidence>
<comment type="caution">
    <text evidence="2">The sequence shown here is derived from an EMBL/GenBank/DDBJ whole genome shotgun (WGS) entry which is preliminary data.</text>
</comment>
<proteinExistence type="predicted"/>
<organism evidence="2 3">
    <name type="scientific">Saccharopolyspora oryzae</name>
    <dbReference type="NCBI Taxonomy" id="2997343"/>
    <lineage>
        <taxon>Bacteria</taxon>
        <taxon>Bacillati</taxon>
        <taxon>Actinomycetota</taxon>
        <taxon>Actinomycetes</taxon>
        <taxon>Pseudonocardiales</taxon>
        <taxon>Pseudonocardiaceae</taxon>
        <taxon>Saccharopolyspora</taxon>
    </lineage>
</organism>
<name>A0ABT4V3S7_9PSEU</name>
<protein>
    <recommendedName>
        <fullName evidence="4">ABC transporter permease</fullName>
    </recommendedName>
</protein>
<dbReference type="Proteomes" id="UP001210380">
    <property type="component" value="Unassembled WGS sequence"/>
</dbReference>
<evidence type="ECO:0000313" key="2">
    <source>
        <dbReference type="EMBL" id="MDA3628081.1"/>
    </source>
</evidence>
<reference evidence="2 3" key="1">
    <citation type="submission" date="2022-11" db="EMBL/GenBank/DDBJ databases">
        <title>Draft genome sequence of Saccharopolyspora sp. WRP15-2 isolated from rhizosphere soils of wild rice in Thailand.</title>
        <authorList>
            <person name="Duangmal K."/>
            <person name="Kammanee S."/>
            <person name="Muangham S."/>
        </authorList>
    </citation>
    <scope>NUCLEOTIDE SEQUENCE [LARGE SCALE GENOMIC DNA]</scope>
    <source>
        <strain evidence="2 3">WRP15-2</strain>
    </source>
</reference>
<sequence>MLSFGGDFGSAFRDPLLIPGYLEMLLSLVTPIVFLILALGAPANAYFKAMTGR</sequence>
<keyword evidence="1" id="KW-1133">Transmembrane helix</keyword>
<evidence type="ECO:0000256" key="1">
    <source>
        <dbReference type="SAM" id="Phobius"/>
    </source>
</evidence>
<feature type="transmembrane region" description="Helical" evidence="1">
    <location>
        <begin position="24"/>
        <end position="47"/>
    </location>
</feature>
<evidence type="ECO:0008006" key="4">
    <source>
        <dbReference type="Google" id="ProtNLM"/>
    </source>
</evidence>
<keyword evidence="1" id="KW-0472">Membrane</keyword>
<keyword evidence="1" id="KW-0812">Transmembrane</keyword>